<dbReference type="KEGG" id="asha:G8E00_13000"/>
<proteinExistence type="predicted"/>
<dbReference type="Proteomes" id="UP000502297">
    <property type="component" value="Chromosome"/>
</dbReference>
<evidence type="ECO:0000259" key="1">
    <source>
        <dbReference type="Pfam" id="PF01571"/>
    </source>
</evidence>
<dbReference type="Gene3D" id="3.30.70.1400">
    <property type="entry name" value="Aminomethyltransferase beta-barrel domains"/>
    <property type="match status" value="1"/>
</dbReference>
<accession>A0A6G8RYI3</accession>
<dbReference type="RefSeq" id="WP_166012049.1">
    <property type="nucleotide sequence ID" value="NZ_CP049801.1"/>
</dbReference>
<dbReference type="GO" id="GO:0016226">
    <property type="term" value="P:iron-sulfur cluster assembly"/>
    <property type="evidence" value="ECO:0007669"/>
    <property type="project" value="TreeGrafter"/>
</dbReference>
<dbReference type="PANTHER" id="PTHR22602">
    <property type="entry name" value="TRANSFERASE CAF17, MITOCHONDRIAL-RELATED"/>
    <property type="match status" value="1"/>
</dbReference>
<dbReference type="PANTHER" id="PTHR22602:SF0">
    <property type="entry name" value="TRANSFERASE CAF17, MITOCHONDRIAL-RELATED"/>
    <property type="match status" value="1"/>
</dbReference>
<organism evidence="2 3">
    <name type="scientific">Acinetobacter shaoyimingii</name>
    <dbReference type="NCBI Taxonomy" id="2715164"/>
    <lineage>
        <taxon>Bacteria</taxon>
        <taxon>Pseudomonadati</taxon>
        <taxon>Pseudomonadota</taxon>
        <taxon>Gammaproteobacteria</taxon>
        <taxon>Moraxellales</taxon>
        <taxon>Moraxellaceae</taxon>
        <taxon>Acinetobacter</taxon>
    </lineage>
</organism>
<dbReference type="SUPFAM" id="SSF103025">
    <property type="entry name" value="Folate-binding domain"/>
    <property type="match status" value="1"/>
</dbReference>
<evidence type="ECO:0000313" key="3">
    <source>
        <dbReference type="Proteomes" id="UP000502297"/>
    </source>
</evidence>
<name>A0A6G8RYI3_9GAMM</name>
<sequence length="242" mass="27090">MSQELLRFAQFTLNGVDAQKFLQGQVTLHVERLEENLTRYTAICDLKGRIHFGLWLTKLNPESFVIVTTQDQAEEFAKHIRKFGAFSKMKLEDAGTVYPTLDGDITTFATEETDIQAWQLKAIDAGQAWISAETEHLFQPQELRLHQREGVHYDKGCYLGQEIIARLWFKAQPKSWLHLVFGGGATPAPATQLNSNVQIVNSIAVNEGYKALVVAKPAALEELSLDVLDLPEALNGDVARPK</sequence>
<dbReference type="AlphaFoldDB" id="A0A6G8RYI3"/>
<dbReference type="NCBIfam" id="TIGR03317">
    <property type="entry name" value="ygfZ_signature"/>
    <property type="match status" value="1"/>
</dbReference>
<dbReference type="Gene3D" id="2.40.30.160">
    <property type="match status" value="1"/>
</dbReference>
<evidence type="ECO:0000313" key="2">
    <source>
        <dbReference type="EMBL" id="QIO06793.1"/>
    </source>
</evidence>
<dbReference type="InterPro" id="IPR045179">
    <property type="entry name" value="YgfZ/GcvT"/>
</dbReference>
<keyword evidence="3" id="KW-1185">Reference proteome</keyword>
<protein>
    <submittedName>
        <fullName evidence="2">Folate-binding Fe/S cluster repair protein</fullName>
    </submittedName>
</protein>
<gene>
    <name evidence="2" type="ORF">G8E00_13000</name>
</gene>
<dbReference type="InterPro" id="IPR017703">
    <property type="entry name" value="YgfZ/GCV_T_CS"/>
</dbReference>
<dbReference type="EMBL" id="CP049801">
    <property type="protein sequence ID" value="QIO06793.1"/>
    <property type="molecule type" value="Genomic_DNA"/>
</dbReference>
<reference evidence="2 3" key="1">
    <citation type="submission" date="2020-03" db="EMBL/GenBank/DDBJ databases">
        <authorList>
            <person name="Zhu W."/>
        </authorList>
    </citation>
    <scope>NUCLEOTIDE SEQUENCE [LARGE SCALE GENOMIC DNA]</scope>
    <source>
        <strain evidence="2 3">323-1</strain>
    </source>
</reference>
<feature type="domain" description="GCVT N-terminal" evidence="1">
    <location>
        <begin position="7"/>
        <end position="92"/>
    </location>
</feature>
<dbReference type="InterPro" id="IPR006222">
    <property type="entry name" value="GCVT_N"/>
</dbReference>
<dbReference type="Pfam" id="PF01571">
    <property type="entry name" value="GCV_T"/>
    <property type="match status" value="1"/>
</dbReference>